<accession>A0A0L0T6G7</accession>
<comment type="similarity">
    <text evidence="2">Belongs to the VAMP-associated protein (VAP) (TC 9.B.17) family.</text>
</comment>
<dbReference type="STRING" id="578462.A0A0L0T6G7"/>
<feature type="compositionally biased region" description="Polar residues" evidence="6">
    <location>
        <begin position="213"/>
        <end position="227"/>
    </location>
</feature>
<dbReference type="InterPro" id="IPR008962">
    <property type="entry name" value="PapD-like_sf"/>
</dbReference>
<dbReference type="PANTHER" id="PTHR10809:SF6">
    <property type="entry name" value="AT11025P-RELATED"/>
    <property type="match status" value="1"/>
</dbReference>
<evidence type="ECO:0000256" key="4">
    <source>
        <dbReference type="ARBA" id="ARBA00022989"/>
    </source>
</evidence>
<reference evidence="8 9" key="1">
    <citation type="submission" date="2009-11" db="EMBL/GenBank/DDBJ databases">
        <title>Annotation of Allomyces macrogynus ATCC 38327.</title>
        <authorList>
            <consortium name="The Broad Institute Genome Sequencing Platform"/>
            <person name="Russ C."/>
            <person name="Cuomo C."/>
            <person name="Burger G."/>
            <person name="Gray M.W."/>
            <person name="Holland P.W.H."/>
            <person name="King N."/>
            <person name="Lang F.B.F."/>
            <person name="Roger A.J."/>
            <person name="Ruiz-Trillo I."/>
            <person name="Young S.K."/>
            <person name="Zeng Q."/>
            <person name="Gargeya S."/>
            <person name="Fitzgerald M."/>
            <person name="Haas B."/>
            <person name="Abouelleil A."/>
            <person name="Alvarado L."/>
            <person name="Arachchi H.M."/>
            <person name="Berlin A."/>
            <person name="Chapman S.B."/>
            <person name="Gearin G."/>
            <person name="Goldberg J."/>
            <person name="Griggs A."/>
            <person name="Gujja S."/>
            <person name="Hansen M."/>
            <person name="Heiman D."/>
            <person name="Howarth C."/>
            <person name="Larimer J."/>
            <person name="Lui A."/>
            <person name="MacDonald P.J.P."/>
            <person name="McCowen C."/>
            <person name="Montmayeur A."/>
            <person name="Murphy C."/>
            <person name="Neiman D."/>
            <person name="Pearson M."/>
            <person name="Priest M."/>
            <person name="Roberts A."/>
            <person name="Saif S."/>
            <person name="Shea T."/>
            <person name="Sisk P."/>
            <person name="Stolte C."/>
            <person name="Sykes S."/>
            <person name="Wortman J."/>
            <person name="Nusbaum C."/>
            <person name="Birren B."/>
        </authorList>
    </citation>
    <scope>NUCLEOTIDE SEQUENCE [LARGE SCALE GENOMIC DNA]</scope>
    <source>
        <strain evidence="8 9">ATCC 38327</strain>
    </source>
</reference>
<dbReference type="GO" id="GO:0005789">
    <property type="term" value="C:endoplasmic reticulum membrane"/>
    <property type="evidence" value="ECO:0007669"/>
    <property type="project" value="InterPro"/>
</dbReference>
<evidence type="ECO:0000256" key="1">
    <source>
        <dbReference type="ARBA" id="ARBA00004211"/>
    </source>
</evidence>
<proteinExistence type="inferred from homology"/>
<feature type="compositionally biased region" description="Low complexity" evidence="6">
    <location>
        <begin position="682"/>
        <end position="693"/>
    </location>
</feature>
<dbReference type="InterPro" id="IPR013783">
    <property type="entry name" value="Ig-like_fold"/>
</dbReference>
<evidence type="ECO:0000313" key="9">
    <source>
        <dbReference type="Proteomes" id="UP000054350"/>
    </source>
</evidence>
<feature type="compositionally biased region" description="Low complexity" evidence="6">
    <location>
        <begin position="193"/>
        <end position="209"/>
    </location>
</feature>
<reference evidence="9" key="2">
    <citation type="submission" date="2009-11" db="EMBL/GenBank/DDBJ databases">
        <title>The Genome Sequence of Allomyces macrogynus strain ATCC 38327.</title>
        <authorList>
            <consortium name="The Broad Institute Genome Sequencing Platform"/>
            <person name="Russ C."/>
            <person name="Cuomo C."/>
            <person name="Shea T."/>
            <person name="Young S.K."/>
            <person name="Zeng Q."/>
            <person name="Koehrsen M."/>
            <person name="Haas B."/>
            <person name="Borodovsky M."/>
            <person name="Guigo R."/>
            <person name="Alvarado L."/>
            <person name="Berlin A."/>
            <person name="Borenstein D."/>
            <person name="Chen Z."/>
            <person name="Engels R."/>
            <person name="Freedman E."/>
            <person name="Gellesch M."/>
            <person name="Goldberg J."/>
            <person name="Griggs A."/>
            <person name="Gujja S."/>
            <person name="Heiman D."/>
            <person name="Hepburn T."/>
            <person name="Howarth C."/>
            <person name="Jen D."/>
            <person name="Larson L."/>
            <person name="Lewis B."/>
            <person name="Mehta T."/>
            <person name="Park D."/>
            <person name="Pearson M."/>
            <person name="Roberts A."/>
            <person name="Saif S."/>
            <person name="Shenoy N."/>
            <person name="Sisk P."/>
            <person name="Stolte C."/>
            <person name="Sykes S."/>
            <person name="Walk T."/>
            <person name="White J."/>
            <person name="Yandava C."/>
            <person name="Burger G."/>
            <person name="Gray M.W."/>
            <person name="Holland P.W.H."/>
            <person name="King N."/>
            <person name="Lang F.B.F."/>
            <person name="Roger A.J."/>
            <person name="Ruiz-Trillo I."/>
            <person name="Lander E."/>
            <person name="Nusbaum C."/>
        </authorList>
    </citation>
    <scope>NUCLEOTIDE SEQUENCE [LARGE SCALE GENOMIC DNA]</scope>
    <source>
        <strain evidence="9">ATCC 38327</strain>
    </source>
</reference>
<evidence type="ECO:0000256" key="6">
    <source>
        <dbReference type="SAM" id="MobiDB-lite"/>
    </source>
</evidence>
<sequence>MSIKLDPPVRLSFQRPFTNGCTVTLAITNRDDATVAFKVKTTALKQYCVRPNSGTIGPREAMKLDIILQPTTADLPLGFKCKDRFLVQSIKLMPAELSMPLADLWAKVEKERKDELQYRKLYCVFVEPDDPTASTTTMITPSRAVVRLAAAMRASITAPCIVSTRASASAIAVQPVIRKYSAATGADHAAPVTPGTTPTTESTSSPTEPAFSPNESDSTPSDRATTLSPRARSPSRPSRGANLPKPPASPQEALARMAHHCRARRSISAWADYQWLVTHARETLTVEHVMLLLNTMRQRQATRSDVAQMSALVTHLENLGADKESALAPAVEVVLVRAAQCKVPDVVADMYAKLAEMGEVRRPIKAAVLNVLKKTKRYNEAIALADKWRAAGEPVMFVYNRILMECEAERDHGPAGLLRAQALFDEFIRNEESPDALAKAYGVMALLYVRRGDRLGARTTMQHLLDRRPAVPLTASCYHVLVKMAVLDFDLEMARFAETGRAEARDKARAHLARADQFVRQEMARSQKPLFSMSVEAVMAAHLRAGDEASARVVLDAYTARCNELTGRVRIKYAPFGVLVRHLAMDTERTEAVEHLFETIPGSPYLHDYAVVMVVDALLAAGQTDRARTFLKRCIKRGYVPQGNKGYTLARFEKVVKGDAPSVTAAGRIAAGGNDAGEEGQARAAWAAKAESE</sequence>
<feature type="compositionally biased region" description="Low complexity" evidence="6">
    <location>
        <begin position="228"/>
        <end position="239"/>
    </location>
</feature>
<organism evidence="8 9">
    <name type="scientific">Allomyces macrogynus (strain ATCC 38327)</name>
    <name type="common">Allomyces javanicus var. macrogynus</name>
    <dbReference type="NCBI Taxonomy" id="578462"/>
    <lineage>
        <taxon>Eukaryota</taxon>
        <taxon>Fungi</taxon>
        <taxon>Fungi incertae sedis</taxon>
        <taxon>Blastocladiomycota</taxon>
        <taxon>Blastocladiomycetes</taxon>
        <taxon>Blastocladiales</taxon>
        <taxon>Blastocladiaceae</taxon>
        <taxon>Allomyces</taxon>
    </lineage>
</organism>
<dbReference type="GO" id="GO:0005886">
    <property type="term" value="C:plasma membrane"/>
    <property type="evidence" value="ECO:0007669"/>
    <property type="project" value="TreeGrafter"/>
</dbReference>
<dbReference type="Pfam" id="PF00635">
    <property type="entry name" value="Motile_Sperm"/>
    <property type="match status" value="1"/>
</dbReference>
<dbReference type="InterPro" id="IPR016763">
    <property type="entry name" value="VAP"/>
</dbReference>
<dbReference type="PANTHER" id="PTHR10809">
    <property type="entry name" value="VESICLE-ASSOCIATED MEMBRANE PROTEIN-ASSOCIATED PROTEIN"/>
    <property type="match status" value="1"/>
</dbReference>
<dbReference type="OrthoDB" id="5566202at2759"/>
<feature type="domain" description="MSP" evidence="7">
    <location>
        <begin position="2"/>
        <end position="123"/>
    </location>
</feature>
<dbReference type="GO" id="GO:0061817">
    <property type="term" value="P:endoplasmic reticulum-plasma membrane tethering"/>
    <property type="evidence" value="ECO:0007669"/>
    <property type="project" value="TreeGrafter"/>
</dbReference>
<name>A0A0L0T6G7_ALLM3</name>
<evidence type="ECO:0000256" key="3">
    <source>
        <dbReference type="ARBA" id="ARBA00022692"/>
    </source>
</evidence>
<protein>
    <recommendedName>
        <fullName evidence="7">MSP domain-containing protein</fullName>
    </recommendedName>
</protein>
<keyword evidence="4" id="KW-1133">Transmembrane helix</keyword>
<dbReference type="GO" id="GO:0090158">
    <property type="term" value="P:endoplasmic reticulum membrane organization"/>
    <property type="evidence" value="ECO:0007669"/>
    <property type="project" value="TreeGrafter"/>
</dbReference>
<dbReference type="InterPro" id="IPR000535">
    <property type="entry name" value="MSP_dom"/>
</dbReference>
<evidence type="ECO:0000313" key="8">
    <source>
        <dbReference type="EMBL" id="KNE70342.1"/>
    </source>
</evidence>
<evidence type="ECO:0000259" key="7">
    <source>
        <dbReference type="PROSITE" id="PS50202"/>
    </source>
</evidence>
<keyword evidence="5" id="KW-0472">Membrane</keyword>
<keyword evidence="9" id="KW-1185">Reference proteome</keyword>
<keyword evidence="3" id="KW-0812">Transmembrane</keyword>
<feature type="region of interest" description="Disordered" evidence="6">
    <location>
        <begin position="671"/>
        <end position="693"/>
    </location>
</feature>
<dbReference type="VEuPathDB" id="FungiDB:AMAG_20092"/>
<evidence type="ECO:0000256" key="5">
    <source>
        <dbReference type="ARBA" id="ARBA00023136"/>
    </source>
</evidence>
<dbReference type="PROSITE" id="PS50202">
    <property type="entry name" value="MSP"/>
    <property type="match status" value="1"/>
</dbReference>
<evidence type="ECO:0000256" key="2">
    <source>
        <dbReference type="ARBA" id="ARBA00008932"/>
    </source>
</evidence>
<dbReference type="eggNOG" id="KOG0439">
    <property type="taxonomic scope" value="Eukaryota"/>
</dbReference>
<comment type="subcellular location">
    <subcellularLocation>
        <location evidence="1">Membrane</location>
        <topology evidence="1">Single-pass type IV membrane protein</topology>
    </subcellularLocation>
</comment>
<dbReference type="EMBL" id="GG745365">
    <property type="protein sequence ID" value="KNE70342.1"/>
    <property type="molecule type" value="Genomic_DNA"/>
</dbReference>
<dbReference type="Proteomes" id="UP000054350">
    <property type="component" value="Unassembled WGS sequence"/>
</dbReference>
<dbReference type="SUPFAM" id="SSF49354">
    <property type="entry name" value="PapD-like"/>
    <property type="match status" value="1"/>
</dbReference>
<dbReference type="Gene3D" id="2.60.40.10">
    <property type="entry name" value="Immunoglobulins"/>
    <property type="match status" value="1"/>
</dbReference>
<feature type="region of interest" description="Disordered" evidence="6">
    <location>
        <begin position="185"/>
        <end position="257"/>
    </location>
</feature>
<gene>
    <name evidence="8" type="ORF">AMAG_20092</name>
</gene>
<dbReference type="AlphaFoldDB" id="A0A0L0T6G7"/>